<name>A0A8S2MGG2_9BILA</name>
<comment type="caution">
    <text evidence="1">The sequence shown here is derived from an EMBL/GenBank/DDBJ whole genome shotgun (WGS) entry which is preliminary data.</text>
</comment>
<sequence length="72" mass="8753">VFLKYYHAEQLTRMYSDMMKAIVSIQSYVRMKQAKIDLKKRKQKHQHESLVKELRQQKKFNEQHDLLQSSVS</sequence>
<dbReference type="AlphaFoldDB" id="A0A8S2MGG2"/>
<reference evidence="1" key="1">
    <citation type="submission" date="2021-02" db="EMBL/GenBank/DDBJ databases">
        <authorList>
            <person name="Nowell W R."/>
        </authorList>
    </citation>
    <scope>NUCLEOTIDE SEQUENCE</scope>
</reference>
<accession>A0A8S2MGG2</accession>
<evidence type="ECO:0000313" key="2">
    <source>
        <dbReference type="Proteomes" id="UP000682733"/>
    </source>
</evidence>
<dbReference type="PROSITE" id="PS50096">
    <property type="entry name" value="IQ"/>
    <property type="match status" value="1"/>
</dbReference>
<gene>
    <name evidence="1" type="ORF">TMI583_LOCUS21873</name>
</gene>
<proteinExistence type="predicted"/>
<protein>
    <submittedName>
        <fullName evidence="1">Uncharacterized protein</fullName>
    </submittedName>
</protein>
<feature type="non-terminal residue" evidence="1">
    <location>
        <position position="1"/>
    </location>
</feature>
<dbReference type="EMBL" id="CAJOBA010027935">
    <property type="protein sequence ID" value="CAF3943356.1"/>
    <property type="molecule type" value="Genomic_DNA"/>
</dbReference>
<evidence type="ECO:0000313" key="1">
    <source>
        <dbReference type="EMBL" id="CAF3943356.1"/>
    </source>
</evidence>
<dbReference type="Proteomes" id="UP000682733">
    <property type="component" value="Unassembled WGS sequence"/>
</dbReference>
<organism evidence="1 2">
    <name type="scientific">Didymodactylos carnosus</name>
    <dbReference type="NCBI Taxonomy" id="1234261"/>
    <lineage>
        <taxon>Eukaryota</taxon>
        <taxon>Metazoa</taxon>
        <taxon>Spiralia</taxon>
        <taxon>Gnathifera</taxon>
        <taxon>Rotifera</taxon>
        <taxon>Eurotatoria</taxon>
        <taxon>Bdelloidea</taxon>
        <taxon>Philodinida</taxon>
        <taxon>Philodinidae</taxon>
        <taxon>Didymodactylos</taxon>
    </lineage>
</organism>